<protein>
    <recommendedName>
        <fullName evidence="5">Vps72/YL1 C-terminal domain-containing protein</fullName>
    </recommendedName>
</protein>
<dbReference type="EMBL" id="HACG01023620">
    <property type="protein sequence ID" value="CEK70485.1"/>
    <property type="molecule type" value="Transcribed_RNA"/>
</dbReference>
<dbReference type="EMBL" id="HACG01023619">
    <property type="protein sequence ID" value="CEK70484.1"/>
    <property type="molecule type" value="Transcribed_RNA"/>
</dbReference>
<dbReference type="SMART" id="SM00993">
    <property type="entry name" value="YL1_C"/>
    <property type="match status" value="1"/>
</dbReference>
<reference evidence="7" key="1">
    <citation type="submission" date="2014-12" db="EMBL/GenBank/DDBJ databases">
        <title>Insight into the proteome of Arion vulgaris.</title>
        <authorList>
            <person name="Aradska J."/>
            <person name="Bulat T."/>
            <person name="Smidak R."/>
            <person name="Sarate P."/>
            <person name="Gangsoo J."/>
            <person name="Sialana F."/>
            <person name="Bilban M."/>
            <person name="Lubec G."/>
        </authorList>
    </citation>
    <scope>NUCLEOTIDE SEQUENCE</scope>
    <source>
        <tissue evidence="7">Skin</tissue>
    </source>
</reference>
<feature type="domain" description="Vps72/YL1 C-terminal" evidence="5">
    <location>
        <begin position="131"/>
        <end position="160"/>
    </location>
</feature>
<keyword evidence="2" id="KW-0805">Transcription regulation</keyword>
<evidence type="ECO:0000313" key="6">
    <source>
        <dbReference type="EMBL" id="CEK70484.1"/>
    </source>
</evidence>
<proteinExistence type="predicted"/>
<gene>
    <name evidence="7" type="primary">ORF74329</name>
    <name evidence="6" type="synonym">ORF74325</name>
</gene>
<comment type="subcellular location">
    <subcellularLocation>
        <location evidence="1">Nucleus</location>
    </subcellularLocation>
</comment>
<evidence type="ECO:0000256" key="3">
    <source>
        <dbReference type="ARBA" id="ARBA00023163"/>
    </source>
</evidence>
<evidence type="ECO:0000256" key="1">
    <source>
        <dbReference type="ARBA" id="ARBA00004123"/>
    </source>
</evidence>
<dbReference type="Pfam" id="PF08265">
    <property type="entry name" value="YL1_C"/>
    <property type="match status" value="1"/>
</dbReference>
<keyword evidence="3" id="KW-0804">Transcription</keyword>
<evidence type="ECO:0000256" key="2">
    <source>
        <dbReference type="ARBA" id="ARBA00023015"/>
    </source>
</evidence>
<dbReference type="PANTHER" id="PTHR31200:SF1">
    <property type="entry name" value="INO80 COMPLEX SUBUNIT C"/>
    <property type="match status" value="1"/>
</dbReference>
<organism evidence="7">
    <name type="scientific">Arion vulgaris</name>
    <dbReference type="NCBI Taxonomy" id="1028688"/>
    <lineage>
        <taxon>Eukaryota</taxon>
        <taxon>Metazoa</taxon>
        <taxon>Spiralia</taxon>
        <taxon>Lophotrochozoa</taxon>
        <taxon>Mollusca</taxon>
        <taxon>Gastropoda</taxon>
        <taxon>Heterobranchia</taxon>
        <taxon>Euthyneura</taxon>
        <taxon>Panpulmonata</taxon>
        <taxon>Eupulmonata</taxon>
        <taxon>Stylommatophora</taxon>
        <taxon>Helicina</taxon>
        <taxon>Arionoidea</taxon>
        <taxon>Arionidae</taxon>
        <taxon>Arion</taxon>
    </lineage>
</organism>
<name>A0A0B6ZRZ5_9EUPU</name>
<dbReference type="PANTHER" id="PTHR31200">
    <property type="entry name" value="INO80 COMPLEX SUBUNIT C"/>
    <property type="match status" value="1"/>
</dbReference>
<sequence>MFAPIDDDISDFTEEIVVTIDHIDDAALVDDSLQTVDSLSDSLSLVQTAISSQGGQLLPDDITYSEKPSSVFVFKDPNFIHSSKGPGGNKRTRVWKNLKQIIAAERALPWGPDDVTYGSIDAPPSFKPAKKYSDISGLEARYTDPQTKMRYANADEYRRVHLLPGDIIAGCLHLRKANTLVP</sequence>
<keyword evidence="4" id="KW-0539">Nucleus</keyword>
<evidence type="ECO:0000256" key="4">
    <source>
        <dbReference type="ARBA" id="ARBA00023242"/>
    </source>
</evidence>
<dbReference type="InterPro" id="IPR029525">
    <property type="entry name" value="INO80C/Ies6"/>
</dbReference>
<dbReference type="AlphaFoldDB" id="A0A0B6ZRZ5"/>
<evidence type="ECO:0000259" key="5">
    <source>
        <dbReference type="SMART" id="SM00993"/>
    </source>
</evidence>
<dbReference type="GO" id="GO:0031011">
    <property type="term" value="C:Ino80 complex"/>
    <property type="evidence" value="ECO:0007669"/>
    <property type="project" value="InterPro"/>
</dbReference>
<accession>A0A0B6ZRZ5</accession>
<dbReference type="InterPro" id="IPR013272">
    <property type="entry name" value="Vps72/YL1_C"/>
</dbReference>
<dbReference type="GO" id="GO:0006338">
    <property type="term" value="P:chromatin remodeling"/>
    <property type="evidence" value="ECO:0007669"/>
    <property type="project" value="InterPro"/>
</dbReference>
<evidence type="ECO:0000313" key="7">
    <source>
        <dbReference type="EMBL" id="CEK70485.1"/>
    </source>
</evidence>